<gene>
    <name evidence="4" type="primary">RTG2_2</name>
    <name evidence="4" type="ORF">LTR05_007556</name>
</gene>
<proteinExistence type="predicted"/>
<dbReference type="FunFam" id="3.30.420.40:FF:000191">
    <property type="entry name" value="Retrograde regulation protein 2"/>
    <property type="match status" value="1"/>
</dbReference>
<dbReference type="Gene3D" id="1.10.3210.10">
    <property type="entry name" value="Hypothetical protein af1432"/>
    <property type="match status" value="1"/>
</dbReference>
<evidence type="ECO:0000313" key="5">
    <source>
        <dbReference type="Proteomes" id="UP001309876"/>
    </source>
</evidence>
<feature type="domain" description="Ppx/GppA phosphatase N-terminal" evidence="2">
    <location>
        <begin position="51"/>
        <end position="364"/>
    </location>
</feature>
<name>A0AAN7SVA7_9EURO</name>
<dbReference type="InterPro" id="IPR003695">
    <property type="entry name" value="Ppx_GppA_N"/>
</dbReference>
<dbReference type="InterPro" id="IPR057512">
    <property type="entry name" value="RTG2_C"/>
</dbReference>
<dbReference type="Gene3D" id="3.30.420.40">
    <property type="match status" value="1"/>
</dbReference>
<reference evidence="4 5" key="1">
    <citation type="submission" date="2023-08" db="EMBL/GenBank/DDBJ databases">
        <title>Black Yeasts Isolated from many extreme environments.</title>
        <authorList>
            <person name="Coleine C."/>
            <person name="Stajich J.E."/>
            <person name="Selbmann L."/>
        </authorList>
    </citation>
    <scope>NUCLEOTIDE SEQUENCE [LARGE SCALE GENOMIC DNA]</scope>
    <source>
        <strain evidence="4 5">CCFEE 5910</strain>
    </source>
</reference>
<dbReference type="Pfam" id="PF23566">
    <property type="entry name" value="RTG2_C"/>
    <property type="match status" value="1"/>
</dbReference>
<evidence type="ECO:0000259" key="2">
    <source>
        <dbReference type="Pfam" id="PF02541"/>
    </source>
</evidence>
<dbReference type="GO" id="GO:0006357">
    <property type="term" value="P:regulation of transcription by RNA polymerase II"/>
    <property type="evidence" value="ECO:0007669"/>
    <property type="project" value="TreeGrafter"/>
</dbReference>
<evidence type="ECO:0000313" key="4">
    <source>
        <dbReference type="EMBL" id="KAK5082409.1"/>
    </source>
</evidence>
<protein>
    <submittedName>
        <fullName evidence="4">Retrograde regulation protein 2</fullName>
    </submittedName>
</protein>
<evidence type="ECO:0000259" key="3">
    <source>
        <dbReference type="Pfam" id="PF23566"/>
    </source>
</evidence>
<feature type="region of interest" description="Disordered" evidence="1">
    <location>
        <begin position="639"/>
        <end position="667"/>
    </location>
</feature>
<dbReference type="PANTHER" id="PTHR30005:SF0">
    <property type="entry name" value="RETROGRADE REGULATION PROTEIN 2"/>
    <property type="match status" value="1"/>
</dbReference>
<feature type="domain" description="RTG2 C-terminal" evidence="3">
    <location>
        <begin position="372"/>
        <end position="638"/>
    </location>
</feature>
<organism evidence="4 5">
    <name type="scientific">Lithohypha guttulata</name>
    <dbReference type="NCBI Taxonomy" id="1690604"/>
    <lineage>
        <taxon>Eukaryota</taxon>
        <taxon>Fungi</taxon>
        <taxon>Dikarya</taxon>
        <taxon>Ascomycota</taxon>
        <taxon>Pezizomycotina</taxon>
        <taxon>Eurotiomycetes</taxon>
        <taxon>Chaetothyriomycetidae</taxon>
        <taxon>Chaetothyriales</taxon>
        <taxon>Trichomeriaceae</taxon>
        <taxon>Lithohypha</taxon>
    </lineage>
</organism>
<feature type="compositionally biased region" description="Acidic residues" evidence="1">
    <location>
        <begin position="642"/>
        <end position="664"/>
    </location>
</feature>
<dbReference type="SUPFAM" id="SSF53067">
    <property type="entry name" value="Actin-like ATPase domain"/>
    <property type="match status" value="2"/>
</dbReference>
<dbReference type="InterPro" id="IPR050273">
    <property type="entry name" value="GppA/Ppx_hydrolase"/>
</dbReference>
<dbReference type="PANTHER" id="PTHR30005">
    <property type="entry name" value="EXOPOLYPHOSPHATASE"/>
    <property type="match status" value="1"/>
</dbReference>
<evidence type="ECO:0000256" key="1">
    <source>
        <dbReference type="SAM" id="MobiDB-lite"/>
    </source>
</evidence>
<dbReference type="Gene3D" id="3.30.420.150">
    <property type="entry name" value="Exopolyphosphatase. Domain 2"/>
    <property type="match status" value="1"/>
</dbReference>
<keyword evidence="5" id="KW-1185">Reference proteome</keyword>
<dbReference type="InterPro" id="IPR043129">
    <property type="entry name" value="ATPase_NBD"/>
</dbReference>
<comment type="caution">
    <text evidence="4">The sequence shown here is derived from an EMBL/GenBank/DDBJ whole genome shotgun (WGS) entry which is preliminary data.</text>
</comment>
<dbReference type="AlphaFoldDB" id="A0AAN7SVA7"/>
<dbReference type="Proteomes" id="UP001309876">
    <property type="component" value="Unassembled WGS sequence"/>
</dbReference>
<dbReference type="EMBL" id="JAVRRJ010000008">
    <property type="protein sequence ID" value="KAK5082409.1"/>
    <property type="molecule type" value="Genomic_DNA"/>
</dbReference>
<dbReference type="Pfam" id="PF02541">
    <property type="entry name" value="Ppx-GppA"/>
    <property type="match status" value="1"/>
</dbReference>
<accession>A0AAN7SVA7</accession>
<sequence>MGGGPQAPDLSHRRNEVSSTSRIFNRNLHGIVDMGSNGIRFSITDLSSSTARILPTLYSYRLGISLYEAQYDDDGNQIPIPEDVQMSVIGAFLRFEIFCSDFGVPFENIRIIATEATRKALNGEEFVGRVAKETGLNVEILSQAGEGQTGAWGIASSASDVDGLVMDLGGGSTQITWMITTDGHMETSPKGAFSFPYGAAALTQRLQLIEKKAKSPEEAEAAKEALRKEMKDNFHRAYYGLEVPDELVKKAEREGGFTLFLSGGGFRGWGYILLYMAQKHKRAYPLSIINGFVARRKDFTDVRRLKKAAREADRIFRVSDRRRAQVPAVAFLVSVLAEVIPHGIKEANFCQGGVREGILFKDLPPEIRTQAPIEVATAPYARPLAPKLANLFYDSLPKQKPSRNAILALEEIEDGWAEIPSFESKKHIPDSLSIHILHGFANMIYVHADMSKELSSAAALYTTSSGVLADTHGTSHRNRAIMALLLDARYKGDLPPRDYNYREAMRRLLTPAEIWWINYLGAVALVLGRIYPAGGEDDLEGFDSDDEGEGVDPVAKTNGLHRPHHKKPHLKLQACFAEDLGKDGKKPGIRLTFRLRMRESNKDDPMKVKESLEEYIKKIKKVGKKKNWVKTNRYHKEKLTAADDDWSSTDDEVEEQGQEDDDNDLGWGMKVKVEVKVEYPSAKDSGRATAV</sequence>